<dbReference type="SUPFAM" id="SSF52540">
    <property type="entry name" value="P-loop containing nucleoside triphosphate hydrolases"/>
    <property type="match status" value="1"/>
</dbReference>
<evidence type="ECO:0000256" key="1">
    <source>
        <dbReference type="ARBA" id="ARBA00005417"/>
    </source>
</evidence>
<dbReference type="Gene3D" id="3.40.50.300">
    <property type="entry name" value="P-loop containing nucleotide triphosphate hydrolases"/>
    <property type="match status" value="1"/>
</dbReference>
<gene>
    <name evidence="5" type="ORF">DKM44_09065</name>
</gene>
<evidence type="ECO:0000313" key="5">
    <source>
        <dbReference type="EMBL" id="AWN23360.1"/>
    </source>
</evidence>
<dbReference type="AlphaFoldDB" id="A0A2Z3JJ25"/>
<feature type="domain" description="ABC transporter" evidence="4">
    <location>
        <begin position="15"/>
        <end position="237"/>
    </location>
</feature>
<dbReference type="Pfam" id="PF00005">
    <property type="entry name" value="ABC_tran"/>
    <property type="match status" value="1"/>
</dbReference>
<dbReference type="InterPro" id="IPR015854">
    <property type="entry name" value="ABC_transpr_LolD-like"/>
</dbReference>
<dbReference type="InterPro" id="IPR003439">
    <property type="entry name" value="ABC_transporter-like_ATP-bd"/>
</dbReference>
<dbReference type="SMART" id="SM00382">
    <property type="entry name" value="AAA"/>
    <property type="match status" value="1"/>
</dbReference>
<evidence type="ECO:0000313" key="6">
    <source>
        <dbReference type="Proteomes" id="UP000245368"/>
    </source>
</evidence>
<evidence type="ECO:0000256" key="3">
    <source>
        <dbReference type="ARBA" id="ARBA00022840"/>
    </source>
</evidence>
<dbReference type="GO" id="GO:0005524">
    <property type="term" value="F:ATP binding"/>
    <property type="evidence" value="ECO:0007669"/>
    <property type="project" value="UniProtKB-KW"/>
</dbReference>
<dbReference type="KEGG" id="dez:DKM44_09065"/>
<keyword evidence="2" id="KW-0547">Nucleotide-binding</keyword>
<dbReference type="InterPro" id="IPR027417">
    <property type="entry name" value="P-loop_NTPase"/>
</dbReference>
<evidence type="ECO:0000259" key="4">
    <source>
        <dbReference type="PROSITE" id="PS50893"/>
    </source>
</evidence>
<keyword evidence="6" id="KW-1185">Reference proteome</keyword>
<dbReference type="EMBL" id="CP029494">
    <property type="protein sequence ID" value="AWN23360.1"/>
    <property type="molecule type" value="Genomic_DNA"/>
</dbReference>
<dbReference type="PANTHER" id="PTHR24220:SF689">
    <property type="entry name" value="LIPOPROTEIN-RELEASING SYSTEM ATP-BINDING PROTEIN LOLD"/>
    <property type="match status" value="1"/>
</dbReference>
<organism evidence="5 6">
    <name type="scientific">Deinococcus irradiatisoli</name>
    <dbReference type="NCBI Taxonomy" id="2202254"/>
    <lineage>
        <taxon>Bacteria</taxon>
        <taxon>Thermotogati</taxon>
        <taxon>Deinococcota</taxon>
        <taxon>Deinococci</taxon>
        <taxon>Deinococcales</taxon>
        <taxon>Deinococcaceae</taxon>
        <taxon>Deinococcus</taxon>
    </lineage>
</organism>
<dbReference type="GO" id="GO:0016887">
    <property type="term" value="F:ATP hydrolysis activity"/>
    <property type="evidence" value="ECO:0007669"/>
    <property type="project" value="InterPro"/>
</dbReference>
<protein>
    <submittedName>
        <fullName evidence="5">ABC transporter ATP-binding protein</fullName>
    </submittedName>
</protein>
<accession>A0A2Z3JJ25</accession>
<sequence length="238" mass="24887">MARVTTAGAAPAPALQAQNLSQTFGDTEVLHGVSLQVARGEVVAVMGPSGSGKSTLLHLLGGLGQPSGGEVYWEGVRVDQLSVDARAQRRVRALGLVFQHHYLLPDLNLLDNLRVPGMILGEDLTARAEQLLQQVGLGGRGGAYPEVLSGGERQRLAVARALVARPAALLADEPTGSLDRANARRVAELMIDLAREHASGVLLVTHDEALAALADRQIDLLDGRVVPPGSPATALPVP</sequence>
<dbReference type="PROSITE" id="PS50893">
    <property type="entry name" value="ABC_TRANSPORTER_2"/>
    <property type="match status" value="1"/>
</dbReference>
<name>A0A2Z3JJ25_9DEIO</name>
<keyword evidence="3 5" id="KW-0067">ATP-binding</keyword>
<comment type="similarity">
    <text evidence="1">Belongs to the ABC transporter superfamily.</text>
</comment>
<dbReference type="InterPro" id="IPR003593">
    <property type="entry name" value="AAA+_ATPase"/>
</dbReference>
<dbReference type="PROSITE" id="PS00211">
    <property type="entry name" value="ABC_TRANSPORTER_1"/>
    <property type="match status" value="1"/>
</dbReference>
<dbReference type="Proteomes" id="UP000245368">
    <property type="component" value="Chromosome"/>
</dbReference>
<dbReference type="GO" id="GO:0022857">
    <property type="term" value="F:transmembrane transporter activity"/>
    <property type="evidence" value="ECO:0007669"/>
    <property type="project" value="TreeGrafter"/>
</dbReference>
<dbReference type="InterPro" id="IPR017871">
    <property type="entry name" value="ABC_transporter-like_CS"/>
</dbReference>
<dbReference type="RefSeq" id="WP_109827089.1">
    <property type="nucleotide sequence ID" value="NZ_CP029494.1"/>
</dbReference>
<dbReference type="OrthoDB" id="66958at2"/>
<proteinExistence type="inferred from homology"/>
<evidence type="ECO:0000256" key="2">
    <source>
        <dbReference type="ARBA" id="ARBA00022741"/>
    </source>
</evidence>
<reference evidence="5 6" key="1">
    <citation type="submission" date="2018-05" db="EMBL/GenBank/DDBJ databases">
        <title>Complete Genome Sequence of Deinococcus sp. strain 17bor-2.</title>
        <authorList>
            <person name="Srinivasan S."/>
        </authorList>
    </citation>
    <scope>NUCLEOTIDE SEQUENCE [LARGE SCALE GENOMIC DNA]</scope>
    <source>
        <strain evidence="5 6">17bor-2</strain>
    </source>
</reference>
<dbReference type="PANTHER" id="PTHR24220">
    <property type="entry name" value="IMPORT ATP-BINDING PROTEIN"/>
    <property type="match status" value="1"/>
</dbReference>
<dbReference type="GO" id="GO:0005886">
    <property type="term" value="C:plasma membrane"/>
    <property type="evidence" value="ECO:0007669"/>
    <property type="project" value="TreeGrafter"/>
</dbReference>